<dbReference type="Gene3D" id="2.60.40.290">
    <property type="match status" value="1"/>
</dbReference>
<evidence type="ECO:0000259" key="2">
    <source>
        <dbReference type="PROSITE" id="PS51173"/>
    </source>
</evidence>
<dbReference type="Pfam" id="PF00553">
    <property type="entry name" value="CBM_2"/>
    <property type="match status" value="1"/>
</dbReference>
<dbReference type="SMART" id="SM00637">
    <property type="entry name" value="CBD_II"/>
    <property type="match status" value="1"/>
</dbReference>
<dbReference type="RefSeq" id="WP_267568178.1">
    <property type="nucleotide sequence ID" value="NZ_JAPNTZ010000016.1"/>
</dbReference>
<evidence type="ECO:0000313" key="3">
    <source>
        <dbReference type="EMBL" id="MCY1143647.1"/>
    </source>
</evidence>
<evidence type="ECO:0000313" key="4">
    <source>
        <dbReference type="Proteomes" id="UP001151002"/>
    </source>
</evidence>
<accession>A0ABT4BAU6</accession>
<name>A0ABT4BAU6_9ACTN</name>
<dbReference type="InterPro" id="IPR012291">
    <property type="entry name" value="CBM2_carb-bd_dom_sf"/>
</dbReference>
<feature type="signal peptide" evidence="1">
    <location>
        <begin position="1"/>
        <end position="28"/>
    </location>
</feature>
<dbReference type="EMBL" id="JAPNTZ010000016">
    <property type="protein sequence ID" value="MCY1143647.1"/>
    <property type="molecule type" value="Genomic_DNA"/>
</dbReference>
<evidence type="ECO:0000256" key="1">
    <source>
        <dbReference type="SAM" id="SignalP"/>
    </source>
</evidence>
<feature type="domain" description="CBM2" evidence="2">
    <location>
        <begin position="140"/>
        <end position="243"/>
    </location>
</feature>
<feature type="chain" id="PRO_5046311655" evidence="1">
    <location>
        <begin position="29"/>
        <end position="243"/>
    </location>
</feature>
<dbReference type="InterPro" id="IPR001919">
    <property type="entry name" value="CBD2"/>
</dbReference>
<dbReference type="InterPro" id="IPR008965">
    <property type="entry name" value="CBM2/CBM3_carb-bd_dom_sf"/>
</dbReference>
<organism evidence="3 4">
    <name type="scientific">Paractinoplanes pyxinae</name>
    <dbReference type="NCBI Taxonomy" id="2997416"/>
    <lineage>
        <taxon>Bacteria</taxon>
        <taxon>Bacillati</taxon>
        <taxon>Actinomycetota</taxon>
        <taxon>Actinomycetes</taxon>
        <taxon>Micromonosporales</taxon>
        <taxon>Micromonosporaceae</taxon>
        <taxon>Paractinoplanes</taxon>
    </lineage>
</organism>
<dbReference type="Proteomes" id="UP001151002">
    <property type="component" value="Unassembled WGS sequence"/>
</dbReference>
<gene>
    <name evidence="3" type="ORF">OWR29_37075</name>
</gene>
<dbReference type="SUPFAM" id="SSF49384">
    <property type="entry name" value="Carbohydrate-binding domain"/>
    <property type="match status" value="1"/>
</dbReference>
<proteinExistence type="predicted"/>
<dbReference type="PROSITE" id="PS51173">
    <property type="entry name" value="CBM2"/>
    <property type="match status" value="1"/>
</dbReference>
<sequence length="243" mass="24383">MRRGLGGLLGGVVLALLAMVAGAGGAAAAGPAVAVTPAPTPTCPPALPLSGGVSAATSRSLTISYSIFFAPPCGYNPPVVVTLFASAEDARQWLNPVAEAVSGLERNGRVTIDGLAPDTTYWFRFSADGKHDPYAVGSGRTAAVEVCAASVAVGSAWNGGYVATVTVRNTGVETLDSWRVSWSWSGDESIVSLWNAVREDVAGGVVAGNASYNGVVAPGGSTTFGLLVASSSPPAGLTPSCTR</sequence>
<protein>
    <submittedName>
        <fullName evidence="3">Cellulose binding domain-containing protein</fullName>
    </submittedName>
</protein>
<keyword evidence="4" id="KW-1185">Reference proteome</keyword>
<reference evidence="3" key="1">
    <citation type="submission" date="2022-11" db="EMBL/GenBank/DDBJ databases">
        <authorList>
            <person name="Somphong A."/>
            <person name="Phongsopitanun W."/>
        </authorList>
    </citation>
    <scope>NUCLEOTIDE SEQUENCE</scope>
    <source>
        <strain evidence="3">Pm04-4</strain>
    </source>
</reference>
<comment type="caution">
    <text evidence="3">The sequence shown here is derived from an EMBL/GenBank/DDBJ whole genome shotgun (WGS) entry which is preliminary data.</text>
</comment>
<keyword evidence="1" id="KW-0732">Signal</keyword>